<reference evidence="3" key="2">
    <citation type="journal article" date="2024" name="Plant">
        <title>Genomic evolution and insights into agronomic trait innovations of Sesamum species.</title>
        <authorList>
            <person name="Miao H."/>
            <person name="Wang L."/>
            <person name="Qu L."/>
            <person name="Liu H."/>
            <person name="Sun Y."/>
            <person name="Le M."/>
            <person name="Wang Q."/>
            <person name="Wei S."/>
            <person name="Zheng Y."/>
            <person name="Lin W."/>
            <person name="Duan Y."/>
            <person name="Cao H."/>
            <person name="Xiong S."/>
            <person name="Wang X."/>
            <person name="Wei L."/>
            <person name="Li C."/>
            <person name="Ma Q."/>
            <person name="Ju M."/>
            <person name="Zhao R."/>
            <person name="Li G."/>
            <person name="Mu C."/>
            <person name="Tian Q."/>
            <person name="Mei H."/>
            <person name="Zhang T."/>
            <person name="Gao T."/>
            <person name="Zhang H."/>
        </authorList>
    </citation>
    <scope>NUCLEOTIDE SEQUENCE</scope>
    <source>
        <strain evidence="3">G02</strain>
    </source>
</reference>
<protein>
    <submittedName>
        <fullName evidence="3">L-ascorbate oxidase</fullName>
    </submittedName>
</protein>
<evidence type="ECO:0000313" key="3">
    <source>
        <dbReference type="EMBL" id="KAL0305945.1"/>
    </source>
</evidence>
<dbReference type="InterPro" id="IPR011706">
    <property type="entry name" value="Cu-oxidase_C"/>
</dbReference>
<dbReference type="InterPro" id="IPR008972">
    <property type="entry name" value="Cupredoxin"/>
</dbReference>
<dbReference type="EMBL" id="JACGWJ010000028">
    <property type="protein sequence ID" value="KAL0305945.1"/>
    <property type="molecule type" value="Genomic_DNA"/>
</dbReference>
<reference evidence="3" key="1">
    <citation type="submission" date="2020-06" db="EMBL/GenBank/DDBJ databases">
        <authorList>
            <person name="Li T."/>
            <person name="Hu X."/>
            <person name="Zhang T."/>
            <person name="Song X."/>
            <person name="Zhang H."/>
            <person name="Dai N."/>
            <person name="Sheng W."/>
            <person name="Hou X."/>
            <person name="Wei L."/>
        </authorList>
    </citation>
    <scope>NUCLEOTIDE SEQUENCE</scope>
    <source>
        <strain evidence="3">G02</strain>
        <tissue evidence="3">Leaf</tissue>
    </source>
</reference>
<dbReference type="SUPFAM" id="SSF49503">
    <property type="entry name" value="Cupredoxins"/>
    <property type="match status" value="1"/>
</dbReference>
<dbReference type="GO" id="GO:0016491">
    <property type="term" value="F:oxidoreductase activity"/>
    <property type="evidence" value="ECO:0007669"/>
    <property type="project" value="InterPro"/>
</dbReference>
<name>A0AAW2KG79_SESRA</name>
<comment type="caution">
    <text evidence="3">The sequence shown here is derived from an EMBL/GenBank/DDBJ whole genome shotgun (WGS) entry which is preliminary data.</text>
</comment>
<sequence length="128" mass="15231">MDGGQWTEASRSRYNLRDTVARCTVQVYPKSWTAIYIALDNVGMWNIRSEDWARQYLGQQFYLEFTPRPNHGEMNFQFQGMLSFAGEQEDVTLDLFKMHRLNRHERVTGQQIWHLGKQMWVQTAQLEL</sequence>
<dbReference type="AlphaFoldDB" id="A0AAW2KG79"/>
<feature type="domain" description="Plastocyanin-like" evidence="2">
    <location>
        <begin position="2"/>
        <end position="69"/>
    </location>
</feature>
<comment type="similarity">
    <text evidence="1">Belongs to the multicopper oxidase family.</text>
</comment>
<dbReference type="GO" id="GO:0005507">
    <property type="term" value="F:copper ion binding"/>
    <property type="evidence" value="ECO:0007669"/>
    <property type="project" value="InterPro"/>
</dbReference>
<accession>A0AAW2KG79</accession>
<dbReference type="Gene3D" id="2.60.40.420">
    <property type="entry name" value="Cupredoxins - blue copper proteins"/>
    <property type="match status" value="1"/>
</dbReference>
<evidence type="ECO:0000256" key="1">
    <source>
        <dbReference type="ARBA" id="ARBA00010609"/>
    </source>
</evidence>
<evidence type="ECO:0000259" key="2">
    <source>
        <dbReference type="Pfam" id="PF07731"/>
    </source>
</evidence>
<gene>
    <name evidence="3" type="ORF">Sradi_6011800</name>
</gene>
<dbReference type="Pfam" id="PF07731">
    <property type="entry name" value="Cu-oxidase_2"/>
    <property type="match status" value="1"/>
</dbReference>
<organism evidence="3">
    <name type="scientific">Sesamum radiatum</name>
    <name type="common">Black benniseed</name>
    <dbReference type="NCBI Taxonomy" id="300843"/>
    <lineage>
        <taxon>Eukaryota</taxon>
        <taxon>Viridiplantae</taxon>
        <taxon>Streptophyta</taxon>
        <taxon>Embryophyta</taxon>
        <taxon>Tracheophyta</taxon>
        <taxon>Spermatophyta</taxon>
        <taxon>Magnoliopsida</taxon>
        <taxon>eudicotyledons</taxon>
        <taxon>Gunneridae</taxon>
        <taxon>Pentapetalae</taxon>
        <taxon>asterids</taxon>
        <taxon>lamiids</taxon>
        <taxon>Lamiales</taxon>
        <taxon>Pedaliaceae</taxon>
        <taxon>Sesamum</taxon>
    </lineage>
</organism>
<proteinExistence type="inferred from homology"/>